<protein>
    <submittedName>
        <fullName evidence="2">Uncharacterized protein</fullName>
    </submittedName>
</protein>
<evidence type="ECO:0000313" key="3">
    <source>
        <dbReference type="Proteomes" id="UP000187429"/>
    </source>
</evidence>
<feature type="compositionally biased region" description="Low complexity" evidence="1">
    <location>
        <begin position="229"/>
        <end position="246"/>
    </location>
</feature>
<proteinExistence type="predicted"/>
<keyword evidence="3" id="KW-1185">Reference proteome</keyword>
<gene>
    <name evidence="2" type="ORF">AYI69_g9401</name>
</gene>
<feature type="region of interest" description="Disordered" evidence="1">
    <location>
        <begin position="488"/>
        <end position="507"/>
    </location>
</feature>
<sequence>MSQEINFNSLAELINGLKMEVQELRKEKAPRKDVSMKDENYVVRPPIVDLNVPQELIELMSHIDEDFCKSTGSEEGTKEVIQACPRSSTMNYSPPTLNENITSAAKKTDTTLYGIQIALDQASRSLDNFVYRKCKEGTEAAKEVEAVALVSEMRLILASIATNISQSRMENVYQAMNIPGKPKQLAVNAESPFFGQELLDKAISTIKPVKNARLRNPFQIRQQYGPYRSPSSSTTTAQTIQSGQTSDNPTYTSGWGPPHNVQESLGATHGQLVAPTTDKSSSPVQEEAESGSQPGTDRGNNLPIIQESNRGGRSIKPGALQPTPLYPQEDRAAEASLGYKKPIQVCSGKELQDGVSQLYLQVNQFHLEWPTVLVQSTAIRPITLAAHLYQGATASTLLAIYYRGPEQDHETWAPGKLRQVGDSADTNDKSPDNAQGTGELHWKSSSYVCGSANRSLYAEATPRAQELRSQELRSQELRSQDNDFIEIYDPFDEISGPKPSILERPVG</sequence>
<feature type="non-terminal residue" evidence="2">
    <location>
        <position position="507"/>
    </location>
</feature>
<organism evidence="2 3">
    <name type="scientific">Smittium culicis</name>
    <dbReference type="NCBI Taxonomy" id="133412"/>
    <lineage>
        <taxon>Eukaryota</taxon>
        <taxon>Fungi</taxon>
        <taxon>Fungi incertae sedis</taxon>
        <taxon>Zoopagomycota</taxon>
        <taxon>Kickxellomycotina</taxon>
        <taxon>Harpellomycetes</taxon>
        <taxon>Harpellales</taxon>
        <taxon>Legeriomycetaceae</taxon>
        <taxon>Smittium</taxon>
    </lineage>
</organism>
<dbReference type="Proteomes" id="UP000187429">
    <property type="component" value="Unassembled WGS sequence"/>
</dbReference>
<comment type="caution">
    <text evidence="2">The sequence shown here is derived from an EMBL/GenBank/DDBJ whole genome shotgun (WGS) entry which is preliminary data.</text>
</comment>
<feature type="region of interest" description="Disordered" evidence="1">
    <location>
        <begin position="217"/>
        <end position="325"/>
    </location>
</feature>
<feature type="compositionally biased region" description="Polar residues" evidence="1">
    <location>
        <begin position="277"/>
        <end position="299"/>
    </location>
</feature>
<feature type="region of interest" description="Disordered" evidence="1">
    <location>
        <begin position="418"/>
        <end position="439"/>
    </location>
</feature>
<dbReference type="AlphaFoldDB" id="A0A1R1XCT4"/>
<evidence type="ECO:0000256" key="1">
    <source>
        <dbReference type="SAM" id="MobiDB-lite"/>
    </source>
</evidence>
<reference evidence="3" key="1">
    <citation type="submission" date="2017-01" db="EMBL/GenBank/DDBJ databases">
        <authorList>
            <person name="Wang Y."/>
            <person name="White M."/>
            <person name="Kvist S."/>
            <person name="Moncalvo J.-M."/>
        </authorList>
    </citation>
    <scope>NUCLEOTIDE SEQUENCE [LARGE SCALE GENOMIC DNA]</scope>
    <source>
        <strain evidence="3">ID-206-W2</strain>
    </source>
</reference>
<name>A0A1R1XCT4_9FUNG</name>
<evidence type="ECO:0000313" key="2">
    <source>
        <dbReference type="EMBL" id="OMJ12440.1"/>
    </source>
</evidence>
<dbReference type="EMBL" id="LSSM01005551">
    <property type="protein sequence ID" value="OMJ12440.1"/>
    <property type="molecule type" value="Genomic_DNA"/>
</dbReference>
<accession>A0A1R1XCT4</accession>